<keyword evidence="1" id="KW-0812">Transmembrane</keyword>
<dbReference type="PANTHER" id="PTHR35896">
    <property type="entry name" value="IG-LIKE DOMAIN-CONTAINING PROTEIN"/>
    <property type="match status" value="1"/>
</dbReference>
<dbReference type="Proteomes" id="UP000295083">
    <property type="component" value="Unassembled WGS sequence"/>
</dbReference>
<sequence>MTEHKTNHATIADDSHIAYADGPEEDHLLLSGSEKLNSAFYKWMPPLDSERQTLKKKSRKIILVGLAALGYTTVVALIATGLTSLFHSSRSASSLAKSVEVGENDEYPPLADCGHNWTTAEAAGCKFDLMMTGWSNPECLDPYVLEDSYNDASPLSPWGAGLSNWKWAADRDYKIQLPSEPDVLGHHDGIWTHFYFHKIHCAYVWRHLSHALARKLAGEKHVFVYKQALQYEHTVHCNWMVLEHEKDLMRPTWAQMNGINKCVELKLDLHGKPWVGLLGEDEEKARGNMVSY</sequence>
<reference evidence="2 3" key="1">
    <citation type="submission" date="2018-11" db="EMBL/GenBank/DDBJ databases">
        <title>Genome sequence and assembly of Colletotrichum spinosum.</title>
        <authorList>
            <person name="Gan P."/>
            <person name="Shirasu K."/>
        </authorList>
    </citation>
    <scope>NUCLEOTIDE SEQUENCE [LARGE SCALE GENOMIC DNA]</scope>
    <source>
        <strain evidence="2 3">CBS 515.97</strain>
    </source>
</reference>
<dbReference type="InterPro" id="IPR053008">
    <property type="entry name" value="Phomopsin_biosynth_assoc"/>
</dbReference>
<evidence type="ECO:0000256" key="1">
    <source>
        <dbReference type="SAM" id="Phobius"/>
    </source>
</evidence>
<dbReference type="AlphaFoldDB" id="A0A4R8QJ50"/>
<name>A0A4R8QJ50_9PEZI</name>
<organism evidence="2 3">
    <name type="scientific">Colletotrichum spinosum</name>
    <dbReference type="NCBI Taxonomy" id="1347390"/>
    <lineage>
        <taxon>Eukaryota</taxon>
        <taxon>Fungi</taxon>
        <taxon>Dikarya</taxon>
        <taxon>Ascomycota</taxon>
        <taxon>Pezizomycotina</taxon>
        <taxon>Sordariomycetes</taxon>
        <taxon>Hypocreomycetidae</taxon>
        <taxon>Glomerellales</taxon>
        <taxon>Glomerellaceae</taxon>
        <taxon>Colletotrichum</taxon>
        <taxon>Colletotrichum orbiculare species complex</taxon>
    </lineage>
</organism>
<dbReference type="PANTHER" id="PTHR35896:SF3">
    <property type="entry name" value="MAJOR FACILITATOR SUPERFAMILY TRANSPORTER"/>
    <property type="match status" value="1"/>
</dbReference>
<keyword evidence="3" id="KW-1185">Reference proteome</keyword>
<keyword evidence="1" id="KW-0472">Membrane</keyword>
<gene>
    <name evidence="2" type="ORF">C8035_v007696</name>
</gene>
<keyword evidence="1" id="KW-1133">Transmembrane helix</keyword>
<proteinExistence type="predicted"/>
<feature type="transmembrane region" description="Helical" evidence="1">
    <location>
        <begin position="61"/>
        <end position="86"/>
    </location>
</feature>
<evidence type="ECO:0000313" key="3">
    <source>
        <dbReference type="Proteomes" id="UP000295083"/>
    </source>
</evidence>
<protein>
    <submittedName>
        <fullName evidence="2">Uncharacterized protein</fullName>
    </submittedName>
</protein>
<dbReference type="EMBL" id="QAPG01000019">
    <property type="protein sequence ID" value="TDZ38070.1"/>
    <property type="molecule type" value="Genomic_DNA"/>
</dbReference>
<comment type="caution">
    <text evidence="2">The sequence shown here is derived from an EMBL/GenBank/DDBJ whole genome shotgun (WGS) entry which is preliminary data.</text>
</comment>
<evidence type="ECO:0000313" key="2">
    <source>
        <dbReference type="EMBL" id="TDZ38070.1"/>
    </source>
</evidence>
<accession>A0A4R8QJ50</accession>